<accession>A0A0M8K7T4</accession>
<gene>
    <name evidence="3" type="ORF">ARMA_0499</name>
    <name evidence="4" type="ORF">SE16_09920</name>
</gene>
<keyword evidence="2" id="KW-1133">Transmembrane helix</keyword>
<evidence type="ECO:0000256" key="2">
    <source>
        <dbReference type="SAM" id="Phobius"/>
    </source>
</evidence>
<proteinExistence type="predicted"/>
<keyword evidence="2" id="KW-0472">Membrane</keyword>
<evidence type="ECO:0000313" key="3">
    <source>
        <dbReference type="EMBL" id="GAP62076.1"/>
    </source>
</evidence>
<evidence type="ECO:0000313" key="6">
    <source>
        <dbReference type="Proteomes" id="UP000050502"/>
    </source>
</evidence>
<organism evidence="3 5">
    <name type="scientific">Ardenticatena maritima</name>
    <dbReference type="NCBI Taxonomy" id="872965"/>
    <lineage>
        <taxon>Bacteria</taxon>
        <taxon>Bacillati</taxon>
        <taxon>Chloroflexota</taxon>
        <taxon>Ardenticatenia</taxon>
        <taxon>Ardenticatenales</taxon>
        <taxon>Ardenticatenaceae</taxon>
        <taxon>Ardenticatena</taxon>
    </lineage>
</organism>
<dbReference type="Proteomes" id="UP000037784">
    <property type="component" value="Unassembled WGS sequence"/>
</dbReference>
<feature type="transmembrane region" description="Helical" evidence="2">
    <location>
        <begin position="7"/>
        <end position="27"/>
    </location>
</feature>
<keyword evidence="5" id="KW-1185">Reference proteome</keyword>
<evidence type="ECO:0000313" key="5">
    <source>
        <dbReference type="Proteomes" id="UP000037784"/>
    </source>
</evidence>
<dbReference type="PATRIC" id="fig|872965.6.peg.2031"/>
<reference evidence="3 5" key="1">
    <citation type="journal article" date="2015" name="Genome Announc.">
        <title>Draft Genome Sequence of a Heterotrophic Facultative Anaerobic Thermophilic Bacterium, Ardenticatena maritima Strain 110ST.</title>
        <authorList>
            <person name="Kawaichi S."/>
            <person name="Yoshida T."/>
            <person name="Sako Y."/>
            <person name="Nakamura R."/>
        </authorList>
    </citation>
    <scope>NUCLEOTIDE SEQUENCE [LARGE SCALE GENOMIC DNA]</scope>
    <source>
        <strain evidence="3 5">110S</strain>
    </source>
</reference>
<feature type="region of interest" description="Disordered" evidence="1">
    <location>
        <begin position="175"/>
        <end position="202"/>
    </location>
</feature>
<evidence type="ECO:0000256" key="1">
    <source>
        <dbReference type="SAM" id="MobiDB-lite"/>
    </source>
</evidence>
<keyword evidence="2" id="KW-0812">Transmembrane</keyword>
<feature type="compositionally biased region" description="Pro residues" evidence="1">
    <location>
        <begin position="189"/>
        <end position="202"/>
    </location>
</feature>
<reference evidence="5" key="3">
    <citation type="submission" date="2015-08" db="EMBL/GenBank/DDBJ databases">
        <title>Draft Genome Sequence of a Heterotrophic Facultative Anaerobic Bacterium Ardenticatena maritima Strain 110S.</title>
        <authorList>
            <person name="Kawaichi S."/>
            <person name="Yoshida T."/>
            <person name="Sako Y."/>
            <person name="Nakamura R."/>
        </authorList>
    </citation>
    <scope>NUCLEOTIDE SEQUENCE [LARGE SCALE GENOMIC DNA]</scope>
    <source>
        <strain evidence="5">110S</strain>
    </source>
</reference>
<protein>
    <submittedName>
        <fullName evidence="3">Uncharacterized protein</fullName>
    </submittedName>
</protein>
<dbReference type="STRING" id="872965.SE16_09920"/>
<dbReference type="RefSeq" id="WP_054492000.1">
    <property type="nucleotide sequence ID" value="NZ_BBZA01000029.1"/>
</dbReference>
<dbReference type="Proteomes" id="UP000050502">
    <property type="component" value="Unassembled WGS sequence"/>
</dbReference>
<dbReference type="InParanoid" id="A0A0M8K7T4"/>
<name>A0A0M8K7T4_9CHLR</name>
<dbReference type="EMBL" id="BBZA01000029">
    <property type="protein sequence ID" value="GAP62076.1"/>
    <property type="molecule type" value="Genomic_DNA"/>
</dbReference>
<dbReference type="AlphaFoldDB" id="A0A0M8K7T4"/>
<evidence type="ECO:0000313" key="4">
    <source>
        <dbReference type="EMBL" id="KPL87851.1"/>
    </source>
</evidence>
<dbReference type="EMBL" id="LGKN01000005">
    <property type="protein sequence ID" value="KPL87851.1"/>
    <property type="molecule type" value="Genomic_DNA"/>
</dbReference>
<reference evidence="4 6" key="2">
    <citation type="submission" date="2015-07" db="EMBL/GenBank/DDBJ databases">
        <title>Whole genome sequence of Ardenticatena maritima DSM 23922.</title>
        <authorList>
            <person name="Hemp J."/>
            <person name="Ward L.M."/>
            <person name="Pace L.A."/>
            <person name="Fischer W.W."/>
        </authorList>
    </citation>
    <scope>NUCLEOTIDE SEQUENCE [LARGE SCALE GENOMIC DNA]</scope>
    <source>
        <strain evidence="4 6">110S</strain>
    </source>
</reference>
<sequence length="202" mass="22424">MSKWWRIYIFVLTVIAITSLALNILIIREALQVQTQISEGAKAAAGVLKEATQQMGELENTTIDLKVPISDTLTISADIAISDTWIVPIRDVFVIDQSIPLEFGVPGRTYTIDIPLYLEVPIDMTVAVPVQRTIPVQAEVPINMTVPVQFSLANTPFAEMIKVWREQLINVQKTLEEGELPSATQQPTPQQPTPQQPTPQQP</sequence>
<comment type="caution">
    <text evidence="3">The sequence shown here is derived from an EMBL/GenBank/DDBJ whole genome shotgun (WGS) entry which is preliminary data.</text>
</comment>